<proteinExistence type="predicted"/>
<sequence length="129" mass="13442">MKLRKRVVLVVLAGVLILGLAGSSVLAQRPQSVVSTSDIGLVLGSINLVEYERAINSGISFYVAPGLGFVRINSLGTNIFGAMAGIKKYFGGAALDGLWFGGYGGFFRATVSLRILGVTVSDSLNIFAG</sequence>
<accession>A0A523TJ42</accession>
<evidence type="ECO:0000313" key="2">
    <source>
        <dbReference type="Proteomes" id="UP000316517"/>
    </source>
</evidence>
<protein>
    <submittedName>
        <fullName evidence="1">Uncharacterized protein</fullName>
    </submittedName>
</protein>
<name>A0A523TJ42_UNCAE</name>
<organism evidence="1 2">
    <name type="scientific">Aerophobetes bacterium</name>
    <dbReference type="NCBI Taxonomy" id="2030807"/>
    <lineage>
        <taxon>Bacteria</taxon>
        <taxon>Candidatus Aerophobota</taxon>
    </lineage>
</organism>
<gene>
    <name evidence="1" type="ORF">E3J68_00790</name>
</gene>
<evidence type="ECO:0000313" key="1">
    <source>
        <dbReference type="EMBL" id="TET30348.1"/>
    </source>
</evidence>
<feature type="non-terminal residue" evidence="1">
    <location>
        <position position="129"/>
    </location>
</feature>
<dbReference type="AlphaFoldDB" id="A0A523TJ42"/>
<comment type="caution">
    <text evidence="1">The sequence shown here is derived from an EMBL/GenBank/DDBJ whole genome shotgun (WGS) entry which is preliminary data.</text>
</comment>
<reference evidence="1 2" key="1">
    <citation type="submission" date="2019-03" db="EMBL/GenBank/DDBJ databases">
        <title>Metabolic potential of uncultured bacteria and archaea associated with petroleum seepage in deep-sea sediments.</title>
        <authorList>
            <person name="Dong X."/>
            <person name="Hubert C."/>
        </authorList>
    </citation>
    <scope>NUCLEOTIDE SEQUENCE [LARGE SCALE GENOMIC DNA]</scope>
    <source>
        <strain evidence="1">E44_bin3</strain>
    </source>
</reference>
<dbReference type="EMBL" id="SOJT01000040">
    <property type="protein sequence ID" value="TET30348.1"/>
    <property type="molecule type" value="Genomic_DNA"/>
</dbReference>
<dbReference type="Proteomes" id="UP000316517">
    <property type="component" value="Unassembled WGS sequence"/>
</dbReference>